<dbReference type="RefSeq" id="WP_259080952.1">
    <property type="nucleotide sequence ID" value="NZ_JANUAU010000011.1"/>
</dbReference>
<accession>A0A9X2PYU4</accession>
<dbReference type="AlphaFoldDB" id="A0A9X2PYU4"/>
<feature type="chain" id="PRO_5040884378" evidence="1">
    <location>
        <begin position="23"/>
        <end position="357"/>
    </location>
</feature>
<protein>
    <submittedName>
        <fullName evidence="2">YVTN family beta-propeller protein</fullName>
    </submittedName>
</protein>
<dbReference type="EMBL" id="JANUAU010000011">
    <property type="protein sequence ID" value="MCS3679054.1"/>
    <property type="molecule type" value="Genomic_DNA"/>
</dbReference>
<dbReference type="SUPFAM" id="SSF50974">
    <property type="entry name" value="Nitrous oxide reductase, N-terminal domain"/>
    <property type="match status" value="1"/>
</dbReference>
<organism evidence="2 3">
    <name type="scientific">Salinibacter ruber</name>
    <dbReference type="NCBI Taxonomy" id="146919"/>
    <lineage>
        <taxon>Bacteria</taxon>
        <taxon>Pseudomonadati</taxon>
        <taxon>Rhodothermota</taxon>
        <taxon>Rhodothermia</taxon>
        <taxon>Rhodothermales</taxon>
        <taxon>Salinibacteraceae</taxon>
        <taxon>Salinibacter</taxon>
    </lineage>
</organism>
<dbReference type="Gene3D" id="2.130.10.10">
    <property type="entry name" value="YVTN repeat-like/Quinoprotein amine dehydrogenase"/>
    <property type="match status" value="2"/>
</dbReference>
<dbReference type="Proteomes" id="UP001155027">
    <property type="component" value="Unassembled WGS sequence"/>
</dbReference>
<keyword evidence="1" id="KW-0732">Signal</keyword>
<dbReference type="PANTHER" id="PTHR47197">
    <property type="entry name" value="PROTEIN NIRF"/>
    <property type="match status" value="1"/>
</dbReference>
<feature type="signal peptide" evidence="1">
    <location>
        <begin position="1"/>
        <end position="22"/>
    </location>
</feature>
<name>A0A9X2PYU4_9BACT</name>
<dbReference type="InterPro" id="IPR015943">
    <property type="entry name" value="WD40/YVTN_repeat-like_dom_sf"/>
</dbReference>
<dbReference type="InterPro" id="IPR051200">
    <property type="entry name" value="Host-pathogen_enzymatic-act"/>
</dbReference>
<comment type="caution">
    <text evidence="2">The sequence shown here is derived from an EMBL/GenBank/DDBJ whole genome shotgun (WGS) entry which is preliminary data.</text>
</comment>
<sequence>MRRFLSVLIVGMLLCATLPAWGQASSPKLYVCNQGEATVSVIDMASMAVETTVDLKERGFSANAKPHHVVAEPDGSHWYVSLIGANTILKMNRQNEIVARLDNFEVPGLLALDPSKDVLYAGRSMSAVNPPKSLGMIERSDMEIMERVGTFFPRPHPLAVTPNGEHAFIASLGTNQLMGIDTDTRETQLTRLEGTTQTPVQFAATADGSTLIAGGQKTGQLLVFDASEAPSLSVTDTLAVGSQPWHPVIGRQSGLAYVPNKMSNSISVVDVDNASVQATIRGDGLAQPHGTVLSADGRHLFVSNNNREGTYEPRGDNPEAGTVTVIDTRTNEIVKVIEVGTYPTGVGTFGGAQPTGS</sequence>
<reference evidence="2" key="1">
    <citation type="submission" date="2022-08" db="EMBL/GenBank/DDBJ databases">
        <title>Genomic Encyclopedia of Type Strains, Phase V (KMG-V): Genome sequencing to study the core and pangenomes of soil and plant-associated prokaryotes.</title>
        <authorList>
            <person name="Whitman W."/>
        </authorList>
    </citation>
    <scope>NUCLEOTIDE SEQUENCE</scope>
    <source>
        <strain evidence="2">0</strain>
    </source>
</reference>
<gene>
    <name evidence="2" type="ORF">GGP71_002997</name>
</gene>
<proteinExistence type="predicted"/>
<evidence type="ECO:0000256" key="1">
    <source>
        <dbReference type="SAM" id="SignalP"/>
    </source>
</evidence>
<evidence type="ECO:0000313" key="3">
    <source>
        <dbReference type="Proteomes" id="UP001155027"/>
    </source>
</evidence>
<evidence type="ECO:0000313" key="2">
    <source>
        <dbReference type="EMBL" id="MCS3679054.1"/>
    </source>
</evidence>
<dbReference type="PANTHER" id="PTHR47197:SF3">
    <property type="entry name" value="DIHYDRO-HEME D1 DEHYDROGENASE"/>
    <property type="match status" value="1"/>
</dbReference>
<dbReference type="InterPro" id="IPR011045">
    <property type="entry name" value="N2O_reductase_N"/>
</dbReference>